<evidence type="ECO:0000256" key="1">
    <source>
        <dbReference type="ARBA" id="ARBA00022679"/>
    </source>
</evidence>
<keyword evidence="1 3" id="KW-0808">Transferase</keyword>
<name>E3HCP2_ILYPC</name>
<dbReference type="GO" id="GO:0016757">
    <property type="term" value="F:glycosyltransferase activity"/>
    <property type="evidence" value="ECO:0007669"/>
    <property type="project" value="InterPro"/>
</dbReference>
<protein>
    <submittedName>
        <fullName evidence="3">Glycosyl transferase group 1</fullName>
    </submittedName>
</protein>
<geneLocation type="plasmid" evidence="3 4">
    <name>pILYOP01</name>
</geneLocation>
<dbReference type="PANTHER" id="PTHR46401:SF2">
    <property type="entry name" value="GLYCOSYLTRANSFERASE WBBK-RELATED"/>
    <property type="match status" value="1"/>
</dbReference>
<dbReference type="InterPro" id="IPR001296">
    <property type="entry name" value="Glyco_trans_1"/>
</dbReference>
<dbReference type="CDD" id="cd03809">
    <property type="entry name" value="GT4_MtfB-like"/>
    <property type="match status" value="1"/>
</dbReference>
<feature type="domain" description="Glycosyl transferase family 1" evidence="2">
    <location>
        <begin position="167"/>
        <end position="324"/>
    </location>
</feature>
<dbReference type="KEGG" id="ipo:Ilyop_2681"/>
<dbReference type="AlphaFoldDB" id="E3HCP2"/>
<dbReference type="Gene3D" id="3.40.50.2000">
    <property type="entry name" value="Glycogen Phosphorylase B"/>
    <property type="match status" value="2"/>
</dbReference>
<gene>
    <name evidence="3" type="ordered locus">Ilyop_2681</name>
</gene>
<keyword evidence="3" id="KW-0614">Plasmid</keyword>
<proteinExistence type="predicted"/>
<evidence type="ECO:0000313" key="3">
    <source>
        <dbReference type="EMBL" id="ADO84437.1"/>
    </source>
</evidence>
<dbReference type="EMBL" id="CP002282">
    <property type="protein sequence ID" value="ADO84437.1"/>
    <property type="molecule type" value="Genomic_DNA"/>
</dbReference>
<dbReference type="HOGENOM" id="CLU_009583_27_5_0"/>
<organism evidence="3 4">
    <name type="scientific">Ilyobacter polytropus (strain ATCC 51220 / DSM 2926 / LMG 16218 / CuHBu1)</name>
    <dbReference type="NCBI Taxonomy" id="572544"/>
    <lineage>
        <taxon>Bacteria</taxon>
        <taxon>Fusobacteriati</taxon>
        <taxon>Fusobacteriota</taxon>
        <taxon>Fusobacteriia</taxon>
        <taxon>Fusobacteriales</taxon>
        <taxon>Fusobacteriaceae</taxon>
        <taxon>Ilyobacter</taxon>
    </lineage>
</organism>
<keyword evidence="4" id="KW-1185">Reference proteome</keyword>
<dbReference type="CAZy" id="GT4">
    <property type="family name" value="Glycosyltransferase Family 4"/>
</dbReference>
<dbReference type="OrthoDB" id="9797829at2"/>
<evidence type="ECO:0000259" key="2">
    <source>
        <dbReference type="Pfam" id="PF00534"/>
    </source>
</evidence>
<dbReference type="Pfam" id="PF00534">
    <property type="entry name" value="Glycos_transf_1"/>
    <property type="match status" value="1"/>
</dbReference>
<reference evidence="3 4" key="1">
    <citation type="journal article" date="2010" name="Stand. Genomic Sci.">
        <title>Complete genome sequence of Ilyobacter polytropus type strain (CuHbu1).</title>
        <authorList>
            <person name="Sikorski J."/>
            <person name="Chertkov O."/>
            <person name="Lapidus A."/>
            <person name="Nolan M."/>
            <person name="Lucas S."/>
            <person name="Del Rio T.G."/>
            <person name="Tice H."/>
            <person name="Cheng J.F."/>
            <person name="Tapia R."/>
            <person name="Han C."/>
            <person name="Goodwin L."/>
            <person name="Pitluck S."/>
            <person name="Liolios K."/>
            <person name="Ivanova N."/>
            <person name="Mavromatis K."/>
            <person name="Mikhailova N."/>
            <person name="Pati A."/>
            <person name="Chen A."/>
            <person name="Palaniappan K."/>
            <person name="Land M."/>
            <person name="Hauser L."/>
            <person name="Chang Y.J."/>
            <person name="Jeffries C.D."/>
            <person name="Brambilla E."/>
            <person name="Yasawong M."/>
            <person name="Rohde M."/>
            <person name="Pukall R."/>
            <person name="Spring S."/>
            <person name="Goker M."/>
            <person name="Woyke T."/>
            <person name="Bristow J."/>
            <person name="Eisen J.A."/>
            <person name="Markowitz V."/>
            <person name="Hugenholtz P."/>
            <person name="Kyrpides N.C."/>
            <person name="Klenk H.P."/>
        </authorList>
    </citation>
    <scope>NUCLEOTIDE SEQUENCE [LARGE SCALE GENOMIC DNA]</scope>
    <source>
        <strain evidence="4">ATCC 51220 / DSM 2926 / LMG 16218 / CuHBu1</strain>
        <plasmid evidence="4">pILYOP01</plasmid>
    </source>
</reference>
<accession>E3HCP2</accession>
<dbReference type="RefSeq" id="WP_013389094.1">
    <property type="nucleotide sequence ID" value="NC_014633.1"/>
</dbReference>
<dbReference type="Proteomes" id="UP000006875">
    <property type="component" value="Plasmid pILYOP01"/>
</dbReference>
<dbReference type="SUPFAM" id="SSF53756">
    <property type="entry name" value="UDP-Glycosyltransferase/glycogen phosphorylase"/>
    <property type="match status" value="1"/>
</dbReference>
<sequence length="354" mass="41380">MKIAIDCRMYSQSGIGTYLREILPYILKEKYEFLLIGDMYKIGHLEYENIEILHCKIPIFSVKEAIGFPVKKINECDKFYTPNYNIPWGIKIPIFSTIHDVVFLDMPEIINSYIGFKIRKLFLKRAVKISEVIFTVSNFSKSRIEKYFGIEKKKNVTGNGISNHIIEHKHQIYDKNYNEDYIIFVGNFKKNKGLKILLDAFEIAKKNGYNKKLIIVGSLENFRTKDDVILNYIKKFSRGDVIFTGYVNDEKLREMISNAFALVQPSLYEGFGIPPLEALFLGTEAIVSDIEVFKEVYSDLPVRYFKTEDSKNLAEVLIKLKRESRDLYEMREFILRKFSYEKIAQIIINDLGKH</sequence>
<evidence type="ECO:0000313" key="4">
    <source>
        <dbReference type="Proteomes" id="UP000006875"/>
    </source>
</evidence>
<dbReference type="PANTHER" id="PTHR46401">
    <property type="entry name" value="GLYCOSYLTRANSFERASE WBBK-RELATED"/>
    <property type="match status" value="1"/>
</dbReference>